<proteinExistence type="predicted"/>
<keyword evidence="4" id="KW-1185">Reference proteome</keyword>
<dbReference type="Gene3D" id="3.40.50.12780">
    <property type="entry name" value="N-terminal domain of ligase-like"/>
    <property type="match status" value="1"/>
</dbReference>
<feature type="domain" description="AMP-dependent synthetase/ligase" evidence="1">
    <location>
        <begin position="17"/>
        <end position="378"/>
    </location>
</feature>
<keyword evidence="3" id="KW-0436">Ligase</keyword>
<dbReference type="InterPro" id="IPR042099">
    <property type="entry name" value="ANL_N_sf"/>
</dbReference>
<protein>
    <submittedName>
        <fullName evidence="3">Fatty-acyl-CoA synthase</fullName>
        <ecNumber evidence="3">6.2.1.-</ecNumber>
    </submittedName>
</protein>
<evidence type="ECO:0000259" key="2">
    <source>
        <dbReference type="Pfam" id="PF13193"/>
    </source>
</evidence>
<dbReference type="InterPro" id="IPR000873">
    <property type="entry name" value="AMP-dep_synth/lig_dom"/>
</dbReference>
<dbReference type="AlphaFoldDB" id="A0A841CD00"/>
<dbReference type="Gene3D" id="3.30.300.30">
    <property type="match status" value="1"/>
</dbReference>
<sequence>MSENDRAGNYVRDLLTAAEGGPDRPALHWRGRVVTGRELATRVTTAARNLSRVFAERSGGAPPVVGLLTVTNTPETLVLRYAANLAGATAVHLQTANAVDPLDRIDLAGLRASLDTARLDVLAVDAEHVDAARALRDALAAPPALAGLGPLAADVVDLADGPSDFVEPPVPPDAPATVTYTSGSSGRPKGVAVSFAVRRAAVRGLSADPGTVYLSTLPLSHTSGAVADMTLVAGGSVVLHPRFDPGEALAAVERHRVTRMTVSPPQLYALLDHLAVHPVDLSALRTLTYAGCPAAPTRLAEAVTVFGDVLTQTYGTTELGPITELGPADHHDPALLDSAGRPTFAEVVVRDPDGLRELPPGRTGEVWVRTPFAMLGYWPDPTATEAVRDADGWYRTGDLGRFDERGYLRLHGRISDVIKSRGIKVHPVAVEHVLTGHPDVLGAAVFGVLDADRVEHVHAAVVPRPGAAPTPDALRGHIGGVLSPNHVPVDIRFCAELPLNAAGKPDRAALRAAAGDRR</sequence>
<dbReference type="SUPFAM" id="SSF56801">
    <property type="entry name" value="Acetyl-CoA synthetase-like"/>
    <property type="match status" value="1"/>
</dbReference>
<dbReference type="EC" id="6.2.1.-" evidence="3"/>
<dbReference type="InterPro" id="IPR025110">
    <property type="entry name" value="AMP-bd_C"/>
</dbReference>
<name>A0A841CD00_9PSEU</name>
<evidence type="ECO:0000313" key="3">
    <source>
        <dbReference type="EMBL" id="MBB5953895.1"/>
    </source>
</evidence>
<comment type="caution">
    <text evidence="3">The sequence shown here is derived from an EMBL/GenBank/DDBJ whole genome shotgun (WGS) entry which is preliminary data.</text>
</comment>
<dbReference type="InterPro" id="IPR020845">
    <property type="entry name" value="AMP-binding_CS"/>
</dbReference>
<dbReference type="CDD" id="cd04433">
    <property type="entry name" value="AFD_class_I"/>
    <property type="match status" value="1"/>
</dbReference>
<dbReference type="Pfam" id="PF00501">
    <property type="entry name" value="AMP-binding"/>
    <property type="match status" value="1"/>
</dbReference>
<evidence type="ECO:0000259" key="1">
    <source>
        <dbReference type="Pfam" id="PF00501"/>
    </source>
</evidence>
<dbReference type="InterPro" id="IPR050237">
    <property type="entry name" value="ATP-dep_AMP-bd_enzyme"/>
</dbReference>
<feature type="domain" description="AMP-binding enzyme C-terminal" evidence="2">
    <location>
        <begin position="430"/>
        <end position="504"/>
    </location>
</feature>
<dbReference type="Proteomes" id="UP000547510">
    <property type="component" value="Unassembled WGS sequence"/>
</dbReference>
<dbReference type="RefSeq" id="WP_312864711.1">
    <property type="nucleotide sequence ID" value="NZ_JACHJN010000001.1"/>
</dbReference>
<gene>
    <name evidence="3" type="ORF">FHS29_000465</name>
</gene>
<dbReference type="InterPro" id="IPR045851">
    <property type="entry name" value="AMP-bd_C_sf"/>
</dbReference>
<dbReference type="PANTHER" id="PTHR43767:SF7">
    <property type="entry name" value="MEDIUM_LONG-CHAIN-FATTY-ACID--COA LIGASE FADD8"/>
    <property type="match status" value="1"/>
</dbReference>
<dbReference type="GO" id="GO:0016877">
    <property type="term" value="F:ligase activity, forming carbon-sulfur bonds"/>
    <property type="evidence" value="ECO:0007669"/>
    <property type="project" value="UniProtKB-ARBA"/>
</dbReference>
<dbReference type="EMBL" id="JACHJN010000001">
    <property type="protein sequence ID" value="MBB5953895.1"/>
    <property type="molecule type" value="Genomic_DNA"/>
</dbReference>
<accession>A0A841CD00</accession>
<dbReference type="Pfam" id="PF13193">
    <property type="entry name" value="AMP-binding_C"/>
    <property type="match status" value="1"/>
</dbReference>
<dbReference type="PANTHER" id="PTHR43767">
    <property type="entry name" value="LONG-CHAIN-FATTY-ACID--COA LIGASE"/>
    <property type="match status" value="1"/>
</dbReference>
<evidence type="ECO:0000313" key="4">
    <source>
        <dbReference type="Proteomes" id="UP000547510"/>
    </source>
</evidence>
<organism evidence="3 4">
    <name type="scientific">Saccharothrix tamanrassetensis</name>
    <dbReference type="NCBI Taxonomy" id="1051531"/>
    <lineage>
        <taxon>Bacteria</taxon>
        <taxon>Bacillati</taxon>
        <taxon>Actinomycetota</taxon>
        <taxon>Actinomycetes</taxon>
        <taxon>Pseudonocardiales</taxon>
        <taxon>Pseudonocardiaceae</taxon>
        <taxon>Saccharothrix</taxon>
    </lineage>
</organism>
<dbReference type="PROSITE" id="PS00455">
    <property type="entry name" value="AMP_BINDING"/>
    <property type="match status" value="1"/>
</dbReference>
<reference evidence="3 4" key="1">
    <citation type="submission" date="2020-08" db="EMBL/GenBank/DDBJ databases">
        <title>Genomic Encyclopedia of Type Strains, Phase III (KMG-III): the genomes of soil and plant-associated and newly described type strains.</title>
        <authorList>
            <person name="Whitman W."/>
        </authorList>
    </citation>
    <scope>NUCLEOTIDE SEQUENCE [LARGE SCALE GENOMIC DNA]</scope>
    <source>
        <strain evidence="3 4">CECT 8640</strain>
    </source>
</reference>